<feature type="region of interest" description="Disordered" evidence="1">
    <location>
        <begin position="485"/>
        <end position="519"/>
    </location>
</feature>
<keyword evidence="3" id="KW-1185">Reference proteome</keyword>
<dbReference type="EMBL" id="BEGY01000089">
    <property type="protein sequence ID" value="GAX82967.1"/>
    <property type="molecule type" value="Genomic_DNA"/>
</dbReference>
<evidence type="ECO:0000256" key="1">
    <source>
        <dbReference type="SAM" id="MobiDB-lite"/>
    </source>
</evidence>
<feature type="region of interest" description="Disordered" evidence="1">
    <location>
        <begin position="1295"/>
        <end position="1317"/>
    </location>
</feature>
<feature type="region of interest" description="Disordered" evidence="1">
    <location>
        <begin position="1063"/>
        <end position="1085"/>
    </location>
</feature>
<comment type="caution">
    <text evidence="2">The sequence shown here is derived from an EMBL/GenBank/DDBJ whole genome shotgun (WGS) entry which is preliminary data.</text>
</comment>
<organism evidence="2 3">
    <name type="scientific">Chlamydomonas eustigma</name>
    <dbReference type="NCBI Taxonomy" id="1157962"/>
    <lineage>
        <taxon>Eukaryota</taxon>
        <taxon>Viridiplantae</taxon>
        <taxon>Chlorophyta</taxon>
        <taxon>core chlorophytes</taxon>
        <taxon>Chlorophyceae</taxon>
        <taxon>CS clade</taxon>
        <taxon>Chlamydomonadales</taxon>
        <taxon>Chlamydomonadaceae</taxon>
        <taxon>Chlamydomonas</taxon>
    </lineage>
</organism>
<feature type="region of interest" description="Disordered" evidence="1">
    <location>
        <begin position="682"/>
        <end position="707"/>
    </location>
</feature>
<evidence type="ECO:0000313" key="3">
    <source>
        <dbReference type="Proteomes" id="UP000232323"/>
    </source>
</evidence>
<feature type="region of interest" description="Disordered" evidence="1">
    <location>
        <begin position="627"/>
        <end position="656"/>
    </location>
</feature>
<reference evidence="2 3" key="1">
    <citation type="submission" date="2017-08" db="EMBL/GenBank/DDBJ databases">
        <title>Acidophilic green algal genome provides insights into adaptation to an acidic environment.</title>
        <authorList>
            <person name="Hirooka S."/>
            <person name="Hirose Y."/>
            <person name="Kanesaki Y."/>
            <person name="Higuchi S."/>
            <person name="Fujiwara T."/>
            <person name="Onuma R."/>
            <person name="Era A."/>
            <person name="Ohbayashi R."/>
            <person name="Uzuka A."/>
            <person name="Nozaki H."/>
            <person name="Yoshikawa H."/>
            <person name="Miyagishima S.Y."/>
        </authorList>
    </citation>
    <scope>NUCLEOTIDE SEQUENCE [LARGE SCALE GENOMIC DNA]</scope>
    <source>
        <strain evidence="2 3">NIES-2499</strain>
    </source>
</reference>
<evidence type="ECO:0000313" key="2">
    <source>
        <dbReference type="EMBL" id="GAX82967.1"/>
    </source>
</evidence>
<accession>A0A250XIR1</accession>
<proteinExistence type="predicted"/>
<sequence>MRFEVQTNLHPLGPGDLSNAFIVCSPSKHTVEQAINSALQVHVELVAHPKVTLQALSKVLKSVQCCGSINPGVLHTIPESNLSSLVDVAFPNQECAHLKLNYESEDVVRMLILGSGSSGHAVQPENHEMKTFDQAKGTTAVPIGARRQSIVQTIQTLAAGTTTSRLVDDLQGKLCTSSQQQLPKTGNPSTTATVAGPSSTSVQAANAARTGVALQPALKAVVASSQRGITAAATEQQIAAAGPRLRRPTSGGGGTSTNHVTMHQQGPTAATAVAVLQPSSTGNTTPRRATRAAASDVAAITAVELVLPQPKSKNITTEMTDIMGQAAPAVEAAMQQAGDAGSSSVTKDFRVRCGNKEGMLRLPQEQIKSNIEVFCHCSECMKSQSSMSTHRFEEHGGMGKSKSSLKSIKVLPDSTNPGAPKAIMSLKTWLISFKWGTEQAQDPAAVHPATAAAAGEAVARTREEKAGGSGAVRLYKTADLIKESAGTKRKRGGKDISAEGVAAATGVDVDDDDDEDDEEEEDVQNLMQTLNTKPSATDLKLGNKEFTGVAIHSNNRETSTGTTDRVFLLDVMCGTKEGQLMHYPGHRTMLKIKCMCSDCGRHAMGSTAVGDAAADADNLLMTPRQFEVHGGRGGSKNSGRSIKVVAHPTKPGAPRESMDLKTWLESFKTFGTERNKYLTPEAATTQQSADPPAFGDTRLHHPDKAGPSNAPALNALAAGRNSRQVLKKSVSTAAAGGSGALLFSSKQGGSASQTAAALIVKKALKMKTGSADPAPLTATAIVQQTASVDTVDKGLNIRQRARPHTASSPKTTKTKEPAAQPKTMPHNKASAPEVSNPKSAPNDNPAAVMYKVFKVNCGGHSGQVLYPMEPTKPLLLMCCCLSCGGERPPPTDFLITGAHPPSATTSSFMTPGQMEAHCGLGARRNGVKSIKMVVDESTAGAPKVNMDLRTWLSSLLWKSASPLDPELMYPVASGSVGTRNIEKDSDTAPQPAIATKPAATVSLKGQTRSRLIEVAMGSAAAEEMATGNVAGGSALKAAAGAEVRRVAGEIGTAAAAAVVPGSRAKAAAADEKEKRGAAASSRKRTAATAAMAAKVAPSAGKRLVGNQLNDQRDKSASIASRGQALQKTIKKRRQLSKSQVLVISDDSDEGVGYEDEDAHNEGGTSEGRPVTKRVKMVAAEHENVANDESKVEARKQDDKRVKIVGGEGDVVGEVKNSSALGMRTAVASVSGVGGVLMGAIKRKSGAFRRAAAEKAAEGNAAEVLAEFLELKGNIRLTRGSARLAEEEAVESLAALGSTRVGTRSSSGVEGASPGMSR</sequence>
<feature type="compositionally biased region" description="Acidic residues" evidence="1">
    <location>
        <begin position="508"/>
        <end position="519"/>
    </location>
</feature>
<feature type="region of interest" description="Disordered" evidence="1">
    <location>
        <begin position="177"/>
        <end position="198"/>
    </location>
</feature>
<gene>
    <name evidence="2" type="ORF">CEUSTIGMA_g10394.t1</name>
</gene>
<protein>
    <submittedName>
        <fullName evidence="2">Uncharacterized protein</fullName>
    </submittedName>
</protein>
<feature type="region of interest" description="Disordered" evidence="1">
    <location>
        <begin position="792"/>
        <end position="843"/>
    </location>
</feature>
<dbReference type="Proteomes" id="UP000232323">
    <property type="component" value="Unassembled WGS sequence"/>
</dbReference>
<feature type="region of interest" description="Disordered" evidence="1">
    <location>
        <begin position="1146"/>
        <end position="1168"/>
    </location>
</feature>
<name>A0A250XIR1_9CHLO</name>
<feature type="compositionally biased region" description="Acidic residues" evidence="1">
    <location>
        <begin position="1146"/>
        <end position="1158"/>
    </location>
</feature>
<feature type="compositionally biased region" description="Low complexity" evidence="1">
    <location>
        <begin position="1295"/>
        <end position="1308"/>
    </location>
</feature>